<dbReference type="SUPFAM" id="SSF46689">
    <property type="entry name" value="Homeodomain-like"/>
    <property type="match status" value="1"/>
</dbReference>
<evidence type="ECO:0000313" key="2">
    <source>
        <dbReference type="Proteomes" id="UP000241848"/>
    </source>
</evidence>
<proteinExistence type="predicted"/>
<dbReference type="InterPro" id="IPR009057">
    <property type="entry name" value="Homeodomain-like_sf"/>
</dbReference>
<organism evidence="1 2">
    <name type="scientific">Sulfobacillus acidophilus</name>
    <dbReference type="NCBI Taxonomy" id="53633"/>
    <lineage>
        <taxon>Bacteria</taxon>
        <taxon>Bacillati</taxon>
        <taxon>Bacillota</taxon>
        <taxon>Clostridia</taxon>
        <taxon>Eubacteriales</taxon>
        <taxon>Clostridiales Family XVII. Incertae Sedis</taxon>
        <taxon>Sulfobacillus</taxon>
    </lineage>
</organism>
<protein>
    <recommendedName>
        <fullName evidence="3">Transposase IS30-like HTH domain-containing protein</fullName>
    </recommendedName>
</protein>
<dbReference type="InterPro" id="IPR036388">
    <property type="entry name" value="WH-like_DNA-bd_sf"/>
</dbReference>
<evidence type="ECO:0000313" key="1">
    <source>
        <dbReference type="EMBL" id="PSR19890.1"/>
    </source>
</evidence>
<reference evidence="1 2" key="1">
    <citation type="journal article" date="2014" name="BMC Genomics">
        <title>Comparison of environmental and isolate Sulfobacillus genomes reveals diverse carbon, sulfur, nitrogen, and hydrogen metabolisms.</title>
        <authorList>
            <person name="Justice N.B."/>
            <person name="Norman A."/>
            <person name="Brown C.T."/>
            <person name="Singh A."/>
            <person name="Thomas B.C."/>
            <person name="Banfield J.F."/>
        </authorList>
    </citation>
    <scope>NUCLEOTIDE SEQUENCE [LARGE SCALE GENOMIC DNA]</scope>
    <source>
        <strain evidence="1">AMDSBA3</strain>
    </source>
</reference>
<dbReference type="Proteomes" id="UP000241848">
    <property type="component" value="Unassembled WGS sequence"/>
</dbReference>
<gene>
    <name evidence="1" type="ORF">C7B45_17700</name>
</gene>
<comment type="caution">
    <text evidence="1">The sequence shown here is derived from an EMBL/GenBank/DDBJ whole genome shotgun (WGS) entry which is preliminary data.</text>
</comment>
<dbReference type="Gene3D" id="1.10.10.10">
    <property type="entry name" value="Winged helix-like DNA-binding domain superfamily/Winged helix DNA-binding domain"/>
    <property type="match status" value="1"/>
</dbReference>
<name>A0A2T2WCD2_9FIRM</name>
<dbReference type="EMBL" id="PXYV01000124">
    <property type="protein sequence ID" value="PSR19890.1"/>
    <property type="molecule type" value="Genomic_DNA"/>
</dbReference>
<sequence>MTMRQRMVFVAIAAGWSPCEIAERLHCHPRTIRRIRQQIREQCPWAPDTA</sequence>
<dbReference type="Pfam" id="PF13384">
    <property type="entry name" value="HTH_23"/>
    <property type="match status" value="1"/>
</dbReference>
<accession>A0A2T2WCD2</accession>
<dbReference type="AlphaFoldDB" id="A0A2T2WCD2"/>
<evidence type="ECO:0008006" key="3">
    <source>
        <dbReference type="Google" id="ProtNLM"/>
    </source>
</evidence>